<feature type="non-terminal residue" evidence="4">
    <location>
        <position position="323"/>
    </location>
</feature>
<sequence length="323" mass="36070">MWKTVRKFFPVDVTEPSYIFVDEDVEKEKQIASELINDENPQRVALVVHNLSKTFEKAGTKAVKNISFYVKKGECFGLLGVNGAGKTTTFRMLTGDEIRTSGNARIGSKFLSHGKNQLIYCPQFDAIIDEMTGEEMLSLMAGLRGVSTRRDPLILRNIISLVGLAECANRPTSTFSGGNKRKLSTAMALVGQPSLIFLDEPTSGVDPASRRRVWEAIRSATRNGQSVILTSHSMDECESLCSKIIILATGVIRCVGTPKYLKAKYGKGYTLQIKIKSYLPKELLNTSIQSKEDEEIEYMNLIEELKCQITMLFPNCKLTDEYR</sequence>
<dbReference type="EMBL" id="SEYY01014452">
    <property type="protein sequence ID" value="KAB7500294.1"/>
    <property type="molecule type" value="Genomic_DNA"/>
</dbReference>
<evidence type="ECO:0000256" key="2">
    <source>
        <dbReference type="ARBA" id="ARBA00022840"/>
    </source>
</evidence>
<dbReference type="CDD" id="cd03263">
    <property type="entry name" value="ABC_subfamily_A"/>
    <property type="match status" value="1"/>
</dbReference>
<dbReference type="FunFam" id="3.40.50.300:FF:002470">
    <property type="entry name" value="ABC transporter, putative"/>
    <property type="match status" value="1"/>
</dbReference>
<organism evidence="4 5">
    <name type="scientific">Armadillidium nasatum</name>
    <dbReference type="NCBI Taxonomy" id="96803"/>
    <lineage>
        <taxon>Eukaryota</taxon>
        <taxon>Metazoa</taxon>
        <taxon>Ecdysozoa</taxon>
        <taxon>Arthropoda</taxon>
        <taxon>Crustacea</taxon>
        <taxon>Multicrustacea</taxon>
        <taxon>Malacostraca</taxon>
        <taxon>Eumalacostraca</taxon>
        <taxon>Peracarida</taxon>
        <taxon>Isopoda</taxon>
        <taxon>Oniscidea</taxon>
        <taxon>Crinocheta</taxon>
        <taxon>Armadillidiidae</taxon>
        <taxon>Armadillidium</taxon>
    </lineage>
</organism>
<gene>
    <name evidence="4" type="primary">IPCEF1</name>
    <name evidence="4" type="ORF">Anas_13247</name>
</gene>
<dbReference type="Pfam" id="PF00005">
    <property type="entry name" value="ABC_tran"/>
    <property type="match status" value="1"/>
</dbReference>
<dbReference type="GO" id="GO:0016020">
    <property type="term" value="C:membrane"/>
    <property type="evidence" value="ECO:0007669"/>
    <property type="project" value="InterPro"/>
</dbReference>
<reference evidence="4 5" key="1">
    <citation type="journal article" date="2019" name="PLoS Biol.">
        <title>Sex chromosomes control vertical transmission of feminizing Wolbachia symbionts in an isopod.</title>
        <authorList>
            <person name="Becking T."/>
            <person name="Chebbi M.A."/>
            <person name="Giraud I."/>
            <person name="Moumen B."/>
            <person name="Laverre T."/>
            <person name="Caubet Y."/>
            <person name="Peccoud J."/>
            <person name="Gilbert C."/>
            <person name="Cordaux R."/>
        </authorList>
    </citation>
    <scope>NUCLEOTIDE SEQUENCE [LARGE SCALE GENOMIC DNA]</scope>
    <source>
        <strain evidence="4">ANa2</strain>
        <tissue evidence="4">Whole body excluding digestive tract and cuticle</tissue>
    </source>
</reference>
<evidence type="ECO:0000259" key="3">
    <source>
        <dbReference type="PROSITE" id="PS50893"/>
    </source>
</evidence>
<dbReference type="Proteomes" id="UP000326759">
    <property type="component" value="Unassembled WGS sequence"/>
</dbReference>
<dbReference type="SMART" id="SM00382">
    <property type="entry name" value="AAA"/>
    <property type="match status" value="1"/>
</dbReference>
<dbReference type="PROSITE" id="PS50893">
    <property type="entry name" value="ABC_TRANSPORTER_2"/>
    <property type="match status" value="1"/>
</dbReference>
<dbReference type="Gene3D" id="3.40.50.300">
    <property type="entry name" value="P-loop containing nucleotide triphosphate hydrolases"/>
    <property type="match status" value="1"/>
</dbReference>
<dbReference type="InterPro" id="IPR003439">
    <property type="entry name" value="ABC_transporter-like_ATP-bd"/>
</dbReference>
<name>A0A5N5T1F8_9CRUS</name>
<dbReference type="GO" id="GO:0140359">
    <property type="term" value="F:ABC-type transporter activity"/>
    <property type="evidence" value="ECO:0007669"/>
    <property type="project" value="InterPro"/>
</dbReference>
<dbReference type="GO" id="GO:0005524">
    <property type="term" value="F:ATP binding"/>
    <property type="evidence" value="ECO:0007669"/>
    <property type="project" value="UniProtKB-KW"/>
</dbReference>
<keyword evidence="2" id="KW-0067">ATP-binding</keyword>
<comment type="caution">
    <text evidence="4">The sequence shown here is derived from an EMBL/GenBank/DDBJ whole genome shotgun (WGS) entry which is preliminary data.</text>
</comment>
<feature type="domain" description="ABC transporter" evidence="3">
    <location>
        <begin position="46"/>
        <end position="274"/>
    </location>
</feature>
<evidence type="ECO:0000313" key="5">
    <source>
        <dbReference type="Proteomes" id="UP000326759"/>
    </source>
</evidence>
<dbReference type="InterPro" id="IPR026082">
    <property type="entry name" value="ABCA"/>
</dbReference>
<dbReference type="PANTHER" id="PTHR19229">
    <property type="entry name" value="ATP-BINDING CASSETTE TRANSPORTER SUBFAMILY A ABCA"/>
    <property type="match status" value="1"/>
</dbReference>
<dbReference type="AlphaFoldDB" id="A0A5N5T1F8"/>
<dbReference type="OrthoDB" id="6367752at2759"/>
<dbReference type="GO" id="GO:0005319">
    <property type="term" value="F:lipid transporter activity"/>
    <property type="evidence" value="ECO:0007669"/>
    <property type="project" value="TreeGrafter"/>
</dbReference>
<dbReference type="PANTHER" id="PTHR19229:SF250">
    <property type="entry name" value="ABC TRANSPORTER DOMAIN-CONTAINING PROTEIN-RELATED"/>
    <property type="match status" value="1"/>
</dbReference>
<dbReference type="InterPro" id="IPR027417">
    <property type="entry name" value="P-loop_NTPase"/>
</dbReference>
<keyword evidence="1" id="KW-0547">Nucleotide-binding</keyword>
<evidence type="ECO:0000313" key="4">
    <source>
        <dbReference type="EMBL" id="KAB7500294.1"/>
    </source>
</evidence>
<keyword evidence="5" id="KW-1185">Reference proteome</keyword>
<dbReference type="InterPro" id="IPR003593">
    <property type="entry name" value="AAA+_ATPase"/>
</dbReference>
<evidence type="ECO:0000256" key="1">
    <source>
        <dbReference type="ARBA" id="ARBA00022741"/>
    </source>
</evidence>
<protein>
    <submittedName>
        <fullName evidence="4">Interactor protein for cytohesin exchange factors 1</fullName>
    </submittedName>
</protein>
<dbReference type="GO" id="GO:0016887">
    <property type="term" value="F:ATP hydrolysis activity"/>
    <property type="evidence" value="ECO:0007669"/>
    <property type="project" value="InterPro"/>
</dbReference>
<accession>A0A5N5T1F8</accession>
<dbReference type="SUPFAM" id="SSF52540">
    <property type="entry name" value="P-loop containing nucleoside triphosphate hydrolases"/>
    <property type="match status" value="1"/>
</dbReference>
<proteinExistence type="predicted"/>